<proteinExistence type="inferred from homology"/>
<dbReference type="PRINTS" id="PR01243">
    <property type="entry name" value="NUCDPKINASE"/>
</dbReference>
<evidence type="ECO:0000313" key="10">
    <source>
        <dbReference type="Proteomes" id="UP000479710"/>
    </source>
</evidence>
<dbReference type="InterPro" id="IPR036850">
    <property type="entry name" value="NDK-like_dom_sf"/>
</dbReference>
<dbReference type="Pfam" id="PF06943">
    <property type="entry name" value="zf-LSD1"/>
    <property type="match status" value="2"/>
</dbReference>
<dbReference type="PROSITE" id="PS51374">
    <property type="entry name" value="NDPK_LIKE"/>
    <property type="match status" value="1"/>
</dbReference>
<reference evidence="9 10" key="1">
    <citation type="submission" date="2019-11" db="EMBL/GenBank/DDBJ databases">
        <title>Whole genome sequence of Oryza granulata.</title>
        <authorList>
            <person name="Li W."/>
        </authorList>
    </citation>
    <scope>NUCLEOTIDE SEQUENCE [LARGE SCALE GENOMIC DNA]</scope>
    <source>
        <strain evidence="10">cv. Menghai</strain>
        <tissue evidence="9">Leaf</tissue>
    </source>
</reference>
<dbReference type="OrthoDB" id="5594417at2759"/>
<evidence type="ECO:0000256" key="1">
    <source>
        <dbReference type="ARBA" id="ARBA00000082"/>
    </source>
</evidence>
<dbReference type="AlphaFoldDB" id="A0A6G1EWR5"/>
<sequence>AQSQLVCSGCCNLLMYPAGATSVCCAVCSTVTAVPASGTEMVQLVCGGCHTLLMYIRGAMSVQCSCCHTVNLAMEEYIVSDPVVAMVWEGKQVVSTGRKLIGSTNPHAAEPGTICGDFAVDIGRWQEEGNNMILKFPRVEAPNGLHIRVEDY</sequence>
<feature type="signal peptide" evidence="7">
    <location>
        <begin position="1"/>
        <end position="20"/>
    </location>
</feature>
<gene>
    <name evidence="9" type="ORF">E2562_015166</name>
</gene>
<dbReference type="InterPro" id="IPR001564">
    <property type="entry name" value="Nucleoside_diP_kinase"/>
</dbReference>
<evidence type="ECO:0000256" key="5">
    <source>
        <dbReference type="PROSITE-ProRule" id="PRU00706"/>
    </source>
</evidence>
<comment type="caution">
    <text evidence="5">Lacks conserved residue(s) required for the propagation of feature annotation.</text>
</comment>
<evidence type="ECO:0000256" key="3">
    <source>
        <dbReference type="ARBA" id="ARBA00004123"/>
    </source>
</evidence>
<evidence type="ECO:0000256" key="6">
    <source>
        <dbReference type="RuleBase" id="RU004011"/>
    </source>
</evidence>
<dbReference type="SMART" id="SM00562">
    <property type="entry name" value="NDK"/>
    <property type="match status" value="1"/>
</dbReference>
<dbReference type="InterPro" id="IPR040319">
    <property type="entry name" value="LSD1-like"/>
</dbReference>
<dbReference type="Gene3D" id="3.30.70.141">
    <property type="entry name" value="Nucleoside diphosphate kinase-like domain"/>
    <property type="match status" value="1"/>
</dbReference>
<keyword evidence="4" id="KW-0539">Nucleus</keyword>
<dbReference type="PANTHER" id="PTHR31747">
    <property type="entry name" value="PROTEIN LSD1"/>
    <property type="match status" value="1"/>
</dbReference>
<keyword evidence="10" id="KW-1185">Reference proteome</keyword>
<name>A0A6G1EWR5_9ORYZ</name>
<evidence type="ECO:0000256" key="2">
    <source>
        <dbReference type="ARBA" id="ARBA00000937"/>
    </source>
</evidence>
<feature type="domain" description="Nucleoside diphosphate kinase-like" evidence="8">
    <location>
        <begin position="62"/>
        <end position="143"/>
    </location>
</feature>
<comment type="subcellular location">
    <subcellularLocation>
        <location evidence="3">Nucleus</location>
    </subcellularLocation>
</comment>
<comment type="similarity">
    <text evidence="5 6">Belongs to the NDK family.</text>
</comment>
<dbReference type="GO" id="GO:0006241">
    <property type="term" value="P:CTP biosynthetic process"/>
    <property type="evidence" value="ECO:0007669"/>
    <property type="project" value="InterPro"/>
</dbReference>
<comment type="caution">
    <text evidence="9">The sequence shown here is derived from an EMBL/GenBank/DDBJ whole genome shotgun (WGS) entry which is preliminary data.</text>
</comment>
<evidence type="ECO:0000313" key="9">
    <source>
        <dbReference type="EMBL" id="KAF0929051.1"/>
    </source>
</evidence>
<keyword evidence="7" id="KW-0732">Signal</keyword>
<protein>
    <recommendedName>
        <fullName evidence="8">Nucleoside diphosphate kinase-like domain-containing protein</fullName>
    </recommendedName>
</protein>
<feature type="chain" id="PRO_5026076942" description="Nucleoside diphosphate kinase-like domain-containing protein" evidence="7">
    <location>
        <begin position="21"/>
        <end position="152"/>
    </location>
</feature>
<dbReference type="InterPro" id="IPR034907">
    <property type="entry name" value="NDK-like_dom"/>
</dbReference>
<accession>A0A6G1EWR5</accession>
<dbReference type="Proteomes" id="UP000479710">
    <property type="component" value="Unassembled WGS sequence"/>
</dbReference>
<evidence type="ECO:0000256" key="7">
    <source>
        <dbReference type="SAM" id="SignalP"/>
    </source>
</evidence>
<dbReference type="NCBIfam" id="TIGR01053">
    <property type="entry name" value="LSD1"/>
    <property type="match status" value="2"/>
</dbReference>
<evidence type="ECO:0000259" key="8">
    <source>
        <dbReference type="SMART" id="SM00562"/>
    </source>
</evidence>
<dbReference type="GO" id="GO:0005634">
    <property type="term" value="C:nucleus"/>
    <property type="evidence" value="ECO:0007669"/>
    <property type="project" value="UniProtKB-SubCell"/>
</dbReference>
<dbReference type="GO" id="GO:0004550">
    <property type="term" value="F:nucleoside diphosphate kinase activity"/>
    <property type="evidence" value="ECO:0007669"/>
    <property type="project" value="UniProtKB-EC"/>
</dbReference>
<dbReference type="GO" id="GO:0006183">
    <property type="term" value="P:GTP biosynthetic process"/>
    <property type="evidence" value="ECO:0007669"/>
    <property type="project" value="InterPro"/>
</dbReference>
<evidence type="ECO:0000256" key="4">
    <source>
        <dbReference type="ARBA" id="ARBA00023242"/>
    </source>
</evidence>
<dbReference type="GO" id="GO:0006228">
    <property type="term" value="P:UTP biosynthetic process"/>
    <property type="evidence" value="ECO:0007669"/>
    <property type="project" value="InterPro"/>
</dbReference>
<comment type="catalytic activity">
    <reaction evidence="1">
        <text>a 2'-deoxyribonucleoside 5'-diphosphate + ATP = a 2'-deoxyribonucleoside 5'-triphosphate + ADP</text>
        <dbReference type="Rhea" id="RHEA:44640"/>
        <dbReference type="ChEBI" id="CHEBI:30616"/>
        <dbReference type="ChEBI" id="CHEBI:61560"/>
        <dbReference type="ChEBI" id="CHEBI:73316"/>
        <dbReference type="ChEBI" id="CHEBI:456216"/>
        <dbReference type="EC" id="2.7.4.6"/>
    </reaction>
</comment>
<dbReference type="SUPFAM" id="SSF54919">
    <property type="entry name" value="Nucleoside diphosphate kinase, NDK"/>
    <property type="match status" value="1"/>
</dbReference>
<dbReference type="InterPro" id="IPR005735">
    <property type="entry name" value="Znf_LSD1"/>
</dbReference>
<feature type="non-terminal residue" evidence="9">
    <location>
        <position position="1"/>
    </location>
</feature>
<dbReference type="PANTHER" id="PTHR31747:SF1">
    <property type="entry name" value="PROTEIN LOL1"/>
    <property type="match status" value="1"/>
</dbReference>
<dbReference type="Pfam" id="PF00334">
    <property type="entry name" value="NDK"/>
    <property type="match status" value="1"/>
</dbReference>
<organism evidence="9 10">
    <name type="scientific">Oryza meyeriana var. granulata</name>
    <dbReference type="NCBI Taxonomy" id="110450"/>
    <lineage>
        <taxon>Eukaryota</taxon>
        <taxon>Viridiplantae</taxon>
        <taxon>Streptophyta</taxon>
        <taxon>Embryophyta</taxon>
        <taxon>Tracheophyta</taxon>
        <taxon>Spermatophyta</taxon>
        <taxon>Magnoliopsida</taxon>
        <taxon>Liliopsida</taxon>
        <taxon>Poales</taxon>
        <taxon>Poaceae</taxon>
        <taxon>BOP clade</taxon>
        <taxon>Oryzoideae</taxon>
        <taxon>Oryzeae</taxon>
        <taxon>Oryzinae</taxon>
        <taxon>Oryza</taxon>
        <taxon>Oryza meyeriana</taxon>
    </lineage>
</organism>
<dbReference type="EMBL" id="SPHZ02000002">
    <property type="protein sequence ID" value="KAF0929051.1"/>
    <property type="molecule type" value="Genomic_DNA"/>
</dbReference>
<comment type="catalytic activity">
    <reaction evidence="2">
        <text>a ribonucleoside 5'-diphosphate + ATP = a ribonucleoside 5'-triphosphate + ADP</text>
        <dbReference type="Rhea" id="RHEA:18113"/>
        <dbReference type="ChEBI" id="CHEBI:30616"/>
        <dbReference type="ChEBI" id="CHEBI:57930"/>
        <dbReference type="ChEBI" id="CHEBI:61557"/>
        <dbReference type="ChEBI" id="CHEBI:456216"/>
        <dbReference type="EC" id="2.7.4.6"/>
    </reaction>
</comment>